<evidence type="ECO:0000313" key="2">
    <source>
        <dbReference type="EMBL" id="TMI89386.1"/>
    </source>
</evidence>
<accession>A0A537K1L5</accession>
<organism evidence="2 3">
    <name type="scientific">Candidatus Segetimicrobium genomatis</name>
    <dbReference type="NCBI Taxonomy" id="2569760"/>
    <lineage>
        <taxon>Bacteria</taxon>
        <taxon>Bacillati</taxon>
        <taxon>Candidatus Sysuimicrobiota</taxon>
        <taxon>Candidatus Sysuimicrobiia</taxon>
        <taxon>Candidatus Sysuimicrobiales</taxon>
        <taxon>Candidatus Segetimicrobiaceae</taxon>
        <taxon>Candidatus Segetimicrobium</taxon>
    </lineage>
</organism>
<comment type="caution">
    <text evidence="2">The sequence shown here is derived from an EMBL/GenBank/DDBJ whole genome shotgun (WGS) entry which is preliminary data.</text>
</comment>
<dbReference type="AlphaFoldDB" id="A0A537K1L5"/>
<dbReference type="PANTHER" id="PTHR33711:SF10">
    <property type="entry name" value="INTRADIOL RING-CLEAVAGE DIOXYGENASES DOMAIN-CONTAINING PROTEIN"/>
    <property type="match status" value="1"/>
</dbReference>
<name>A0A537K1L5_9BACT</name>
<dbReference type="InterPro" id="IPR050770">
    <property type="entry name" value="Intradiol_RC_Dioxygenase"/>
</dbReference>
<feature type="signal peptide" evidence="1">
    <location>
        <begin position="1"/>
        <end position="29"/>
    </location>
</feature>
<gene>
    <name evidence="2" type="ORF">E6H00_09790</name>
</gene>
<dbReference type="Proteomes" id="UP000318509">
    <property type="component" value="Unassembled WGS sequence"/>
</dbReference>
<evidence type="ECO:0000256" key="1">
    <source>
        <dbReference type="SAM" id="SignalP"/>
    </source>
</evidence>
<protein>
    <submittedName>
        <fullName evidence="2">Intradiol ring-cleavage dioxygenase</fullName>
    </submittedName>
</protein>
<dbReference type="GO" id="GO:0016702">
    <property type="term" value="F:oxidoreductase activity, acting on single donors with incorporation of molecular oxygen, incorporation of two atoms of oxygen"/>
    <property type="evidence" value="ECO:0007669"/>
    <property type="project" value="InterPro"/>
</dbReference>
<dbReference type="SUPFAM" id="SSF49482">
    <property type="entry name" value="Aromatic compound dioxygenase"/>
    <property type="match status" value="1"/>
</dbReference>
<sequence>MVKRLRRLLAGGVLLAAGLGALSGVTAGAAPPPSGARCPLTPGDGGDPFYKPNAPVRSHVGTGFVLTGVVRSGIDCSVLQGARVEFWLRRPDGQYDDAHRGTVITDAGGRYRFESNFPGGDGGGFQPHIHLRVAVPGYRTLTTVYLPRAGAAAGTFDIVLEPEV</sequence>
<keyword evidence="2" id="KW-0223">Dioxygenase</keyword>
<dbReference type="InterPro" id="IPR015889">
    <property type="entry name" value="Intradiol_dOase_core"/>
</dbReference>
<keyword evidence="2" id="KW-0560">Oxidoreductase</keyword>
<dbReference type="Gene3D" id="2.60.130.10">
    <property type="entry name" value="Aromatic compound dioxygenase"/>
    <property type="match status" value="1"/>
</dbReference>
<evidence type="ECO:0000313" key="3">
    <source>
        <dbReference type="Proteomes" id="UP000318509"/>
    </source>
</evidence>
<dbReference type="PANTHER" id="PTHR33711">
    <property type="entry name" value="DIOXYGENASE, PUTATIVE (AFU_ORTHOLOGUE AFUA_2G02910)-RELATED"/>
    <property type="match status" value="1"/>
</dbReference>
<dbReference type="GO" id="GO:0005506">
    <property type="term" value="F:iron ion binding"/>
    <property type="evidence" value="ECO:0007669"/>
    <property type="project" value="InterPro"/>
</dbReference>
<feature type="chain" id="PRO_5022191084" evidence="1">
    <location>
        <begin position="30"/>
        <end position="164"/>
    </location>
</feature>
<keyword evidence="1" id="KW-0732">Signal</keyword>
<proteinExistence type="predicted"/>
<dbReference type="EMBL" id="VBAK01000124">
    <property type="protein sequence ID" value="TMI89386.1"/>
    <property type="molecule type" value="Genomic_DNA"/>
</dbReference>
<reference evidence="2 3" key="1">
    <citation type="journal article" date="2019" name="Nat. Microbiol.">
        <title>Mediterranean grassland soil C-N compound turnover is dependent on rainfall and depth, and is mediated by genomically divergent microorganisms.</title>
        <authorList>
            <person name="Diamond S."/>
            <person name="Andeer P.F."/>
            <person name="Li Z."/>
            <person name="Crits-Christoph A."/>
            <person name="Burstein D."/>
            <person name="Anantharaman K."/>
            <person name="Lane K.R."/>
            <person name="Thomas B.C."/>
            <person name="Pan C."/>
            <person name="Northen T.R."/>
            <person name="Banfield J.F."/>
        </authorList>
    </citation>
    <scope>NUCLEOTIDE SEQUENCE [LARGE SCALE GENOMIC DNA]</scope>
    <source>
        <strain evidence="2">NP_3</strain>
    </source>
</reference>